<protein>
    <submittedName>
        <fullName evidence="1">Lipoprotein</fullName>
    </submittedName>
</protein>
<name>A0A0C4WNE3_9GAMM</name>
<dbReference type="EMBL" id="CP010415">
    <property type="protein sequence ID" value="AJE19532.1"/>
    <property type="molecule type" value="Genomic_DNA"/>
</dbReference>
<dbReference type="HOGENOM" id="CLU_118102_0_0_6"/>
<organism evidence="1 2">
    <name type="scientific">Azotobacter chroococcum NCIMB 8003</name>
    <dbReference type="NCBI Taxonomy" id="1328314"/>
    <lineage>
        <taxon>Bacteria</taxon>
        <taxon>Pseudomonadati</taxon>
        <taxon>Pseudomonadota</taxon>
        <taxon>Gammaproteobacteria</taxon>
        <taxon>Pseudomonadales</taxon>
        <taxon>Pseudomonadaceae</taxon>
        <taxon>Azotobacter</taxon>
    </lineage>
</organism>
<evidence type="ECO:0000313" key="2">
    <source>
        <dbReference type="Proteomes" id="UP000068210"/>
    </source>
</evidence>
<dbReference type="STRING" id="1328314.Achr_170"/>
<dbReference type="KEGG" id="acx:Achr_170"/>
<proteinExistence type="predicted"/>
<keyword evidence="1" id="KW-0449">Lipoprotein</keyword>
<accession>A0A0C4WNE3</accession>
<keyword evidence="2" id="KW-1185">Reference proteome</keyword>
<gene>
    <name evidence="1" type="ORF">Achr_170</name>
</gene>
<dbReference type="AlphaFoldDB" id="A0A0C4WNE3"/>
<sequence>MRVLILFPCLLALGGCNLLLPRHDPGQAWIELNPQVPHSLRAAEVDRKALDDHRFFQVSPGAHELGMRYRFEVAGSNIGPDSAPYERNCLIRLNYKKFTAGQRYSLEVGDVGFRAWARLYDDQRRMVASGRESGCSSGA</sequence>
<evidence type="ECO:0000313" key="1">
    <source>
        <dbReference type="EMBL" id="AJE19532.1"/>
    </source>
</evidence>
<dbReference type="RefSeq" id="WP_039800618.1">
    <property type="nucleotide sequence ID" value="NZ_CP010415.1"/>
</dbReference>
<dbReference type="Proteomes" id="UP000068210">
    <property type="component" value="Chromosome"/>
</dbReference>
<reference evidence="1 2" key="1">
    <citation type="journal article" date="2015" name="PLoS ONE">
        <title>Azotobacter Genomes: The Genome of Azotobacter chroococcum NCIMB 8003 (ATCC 4412).</title>
        <authorList>
            <person name="Robson R.L."/>
            <person name="Jones R."/>
            <person name="Robson R.M."/>
            <person name="Schwartz A."/>
            <person name="Richardson T.H."/>
        </authorList>
    </citation>
    <scope>NUCLEOTIDE SEQUENCE [LARGE SCALE GENOMIC DNA]</scope>
    <source>
        <strain evidence="1 2">NCIMB 8003</strain>
    </source>
</reference>
<dbReference type="PROSITE" id="PS51257">
    <property type="entry name" value="PROKAR_LIPOPROTEIN"/>
    <property type="match status" value="1"/>
</dbReference>